<reference evidence="1 2" key="1">
    <citation type="journal article" date="2020" name="Mol. Biol. Evol.">
        <title>Distinct Expression and Methylation Patterns for Genes with Different Fates following a Single Whole-Genome Duplication in Flowering Plants.</title>
        <authorList>
            <person name="Shi T."/>
            <person name="Rahmani R.S."/>
            <person name="Gugger P.F."/>
            <person name="Wang M."/>
            <person name="Li H."/>
            <person name="Zhang Y."/>
            <person name="Li Z."/>
            <person name="Wang Q."/>
            <person name="Van de Peer Y."/>
            <person name="Marchal K."/>
            <person name="Chen J."/>
        </authorList>
    </citation>
    <scope>NUCLEOTIDE SEQUENCE [LARGE SCALE GENOMIC DNA]</scope>
    <source>
        <tissue evidence="1">Leaf</tissue>
    </source>
</reference>
<name>A0A822YCB7_NELNU</name>
<keyword evidence="2" id="KW-1185">Reference proteome</keyword>
<sequence length="159" mass="17894">MKYVEDYEGINKYLAGFHLHQLGIYPAAVVIDDFRDFFDDKNCKERLGNPRGRDLAMVRTLALCWDAIAHANESLASGEPCRLFLSDTHHGDTPRLLFIYKRWIPSIFTIEGDGSGSFILTSSGSAPGSGSTRNRKRSAKFSMALQYLVLQEITEETEQ</sequence>
<evidence type="ECO:0000313" key="1">
    <source>
        <dbReference type="EMBL" id="DAD29763.1"/>
    </source>
</evidence>
<dbReference type="PANTHER" id="PTHR28653:SF1">
    <property type="entry name" value="ATPASE SWSAP1"/>
    <property type="match status" value="1"/>
</dbReference>
<dbReference type="AlphaFoldDB" id="A0A822YCB7"/>
<accession>A0A822YCB7</accession>
<organism evidence="1 2">
    <name type="scientific">Nelumbo nucifera</name>
    <name type="common">Sacred lotus</name>
    <dbReference type="NCBI Taxonomy" id="4432"/>
    <lineage>
        <taxon>Eukaryota</taxon>
        <taxon>Viridiplantae</taxon>
        <taxon>Streptophyta</taxon>
        <taxon>Embryophyta</taxon>
        <taxon>Tracheophyta</taxon>
        <taxon>Spermatophyta</taxon>
        <taxon>Magnoliopsida</taxon>
        <taxon>Proteales</taxon>
        <taxon>Nelumbonaceae</taxon>
        <taxon>Nelumbo</taxon>
    </lineage>
</organism>
<dbReference type="Proteomes" id="UP000607653">
    <property type="component" value="Unassembled WGS sequence"/>
</dbReference>
<comment type="caution">
    <text evidence="1">The sequence shown here is derived from an EMBL/GenBank/DDBJ whole genome shotgun (WGS) entry which is preliminary data.</text>
</comment>
<evidence type="ECO:0000313" key="2">
    <source>
        <dbReference type="Proteomes" id="UP000607653"/>
    </source>
</evidence>
<dbReference type="PANTHER" id="PTHR28653">
    <property type="match status" value="1"/>
</dbReference>
<dbReference type="EMBL" id="DUZY01000002">
    <property type="protein sequence ID" value="DAD29763.1"/>
    <property type="molecule type" value="Genomic_DNA"/>
</dbReference>
<gene>
    <name evidence="1" type="ORF">HUJ06_031231</name>
</gene>
<protein>
    <submittedName>
        <fullName evidence="1">Uncharacterized protein</fullName>
    </submittedName>
</protein>
<proteinExistence type="predicted"/>